<organism evidence="1 2">
    <name type="scientific">Goodea atripinnis</name>
    <dbReference type="NCBI Taxonomy" id="208336"/>
    <lineage>
        <taxon>Eukaryota</taxon>
        <taxon>Metazoa</taxon>
        <taxon>Chordata</taxon>
        <taxon>Craniata</taxon>
        <taxon>Vertebrata</taxon>
        <taxon>Euteleostomi</taxon>
        <taxon>Actinopterygii</taxon>
        <taxon>Neopterygii</taxon>
        <taxon>Teleostei</taxon>
        <taxon>Neoteleostei</taxon>
        <taxon>Acanthomorphata</taxon>
        <taxon>Ovalentaria</taxon>
        <taxon>Atherinomorphae</taxon>
        <taxon>Cyprinodontiformes</taxon>
        <taxon>Goodeidae</taxon>
        <taxon>Goodea</taxon>
    </lineage>
</organism>
<sequence length="133" mass="14525">MKVLSTTTTMSLLYSCTKLEQVLMSTTFIMGLVGVSSHTSYTSRDRNTCSEQLSAALVSYSQQKLPPAQIQMQLFGSIDWEIGGTTAIDVHCSGSWPTCMASVAKDLKDVRKPANKSPVSCLFDWAMAVRCSE</sequence>
<proteinExistence type="predicted"/>
<dbReference type="PROSITE" id="PS51257">
    <property type="entry name" value="PROKAR_LIPOPROTEIN"/>
    <property type="match status" value="1"/>
</dbReference>
<protein>
    <submittedName>
        <fullName evidence="1">Uncharacterized protein</fullName>
    </submittedName>
</protein>
<evidence type="ECO:0000313" key="1">
    <source>
        <dbReference type="EMBL" id="MEQ2171083.1"/>
    </source>
</evidence>
<name>A0ABV0NI42_9TELE</name>
<gene>
    <name evidence="1" type="ORF">GOODEAATRI_007063</name>
</gene>
<dbReference type="Proteomes" id="UP001476798">
    <property type="component" value="Unassembled WGS sequence"/>
</dbReference>
<dbReference type="EMBL" id="JAHRIO010040328">
    <property type="protein sequence ID" value="MEQ2171083.1"/>
    <property type="molecule type" value="Genomic_DNA"/>
</dbReference>
<evidence type="ECO:0000313" key="2">
    <source>
        <dbReference type="Proteomes" id="UP001476798"/>
    </source>
</evidence>
<reference evidence="1 2" key="1">
    <citation type="submission" date="2021-06" db="EMBL/GenBank/DDBJ databases">
        <authorList>
            <person name="Palmer J.M."/>
        </authorList>
    </citation>
    <scope>NUCLEOTIDE SEQUENCE [LARGE SCALE GENOMIC DNA]</scope>
    <source>
        <strain evidence="1 2">GA_2019</strain>
        <tissue evidence="1">Muscle</tissue>
    </source>
</reference>
<comment type="caution">
    <text evidence="1">The sequence shown here is derived from an EMBL/GenBank/DDBJ whole genome shotgun (WGS) entry which is preliminary data.</text>
</comment>
<keyword evidence="2" id="KW-1185">Reference proteome</keyword>
<accession>A0ABV0NI42</accession>